<name>A0A1S4BGY9_TOBAC</name>
<evidence type="ECO:0000313" key="2">
    <source>
        <dbReference type="RefSeq" id="XP_016488121.1"/>
    </source>
</evidence>
<accession>A0A1S4BGY9</accession>
<proteinExistence type="predicted"/>
<dbReference type="InterPro" id="IPR000719">
    <property type="entry name" value="Prot_kinase_dom"/>
</dbReference>
<organism evidence="2">
    <name type="scientific">Nicotiana tabacum</name>
    <name type="common">Common tobacco</name>
    <dbReference type="NCBI Taxonomy" id="4097"/>
    <lineage>
        <taxon>Eukaryota</taxon>
        <taxon>Viridiplantae</taxon>
        <taxon>Streptophyta</taxon>
        <taxon>Embryophyta</taxon>
        <taxon>Tracheophyta</taxon>
        <taxon>Spermatophyta</taxon>
        <taxon>Magnoliopsida</taxon>
        <taxon>eudicotyledons</taxon>
        <taxon>Gunneridae</taxon>
        <taxon>Pentapetalae</taxon>
        <taxon>asterids</taxon>
        <taxon>lamiids</taxon>
        <taxon>Solanales</taxon>
        <taxon>Solanaceae</taxon>
        <taxon>Nicotianoideae</taxon>
        <taxon>Nicotianeae</taxon>
        <taxon>Nicotiana</taxon>
    </lineage>
</organism>
<dbReference type="SUPFAM" id="SSF56112">
    <property type="entry name" value="Protein kinase-like (PK-like)"/>
    <property type="match status" value="1"/>
</dbReference>
<dbReference type="Gene3D" id="1.10.510.10">
    <property type="entry name" value="Transferase(Phosphotransferase) domain 1"/>
    <property type="match status" value="1"/>
</dbReference>
<evidence type="ECO:0000259" key="1">
    <source>
        <dbReference type="PROSITE" id="PS50011"/>
    </source>
</evidence>
<dbReference type="OrthoDB" id="1881000at2759"/>
<dbReference type="AlphaFoldDB" id="A0A1S4BGY9"/>
<dbReference type="PaxDb" id="4097-A0A1S4BGY9"/>
<reference evidence="2" key="1">
    <citation type="submission" date="2025-08" db="UniProtKB">
        <authorList>
            <consortium name="RefSeq"/>
        </authorList>
    </citation>
    <scope>IDENTIFICATION</scope>
</reference>
<dbReference type="RefSeq" id="XP_016488121.1">
    <property type="nucleotide sequence ID" value="XM_016632635.1"/>
</dbReference>
<gene>
    <name evidence="2" type="primary">LOC107808144</name>
</gene>
<dbReference type="InterPro" id="IPR011009">
    <property type="entry name" value="Kinase-like_dom_sf"/>
</dbReference>
<feature type="domain" description="Protein kinase" evidence="1">
    <location>
        <begin position="104"/>
        <end position="292"/>
    </location>
</feature>
<dbReference type="GO" id="GO:0005524">
    <property type="term" value="F:ATP binding"/>
    <property type="evidence" value="ECO:0007669"/>
    <property type="project" value="InterPro"/>
</dbReference>
<dbReference type="GO" id="GO:0004672">
    <property type="term" value="F:protein kinase activity"/>
    <property type="evidence" value="ECO:0007669"/>
    <property type="project" value="InterPro"/>
</dbReference>
<sequence length="292" mass="33358">MFRIRRKMACTEVYSISSPKMEYVEGRCFSFINSSTSLKLWPMIRRTNSPIRRKRKLGVSCSLPNTLSPLGSEEDASVVPSSHSLEDEFSHVTKFKMSDFKIRNRVSIDLGGRGDEIVFEAMVNDSHSPLYKTRVVLRQLISARAKRRGRRAIEVLKRLARRKLMYHSYSMQVHGYICSSMIDENSSFTLVLGHHGSSSLRHWLQRSDWLPTLEATLSLDQESVRRVGDDTIGGPAISRQLRLIRILMRDLLIGVNYVHSHGLAHTELRLENLHISPVDKHIKVSAPSSYLL</sequence>
<dbReference type="STRING" id="4097.A0A1S4BGY9"/>
<dbReference type="KEGG" id="nta:107808144"/>
<dbReference type="OMA" id="KMACTEV"/>
<dbReference type="PROSITE" id="PS50011">
    <property type="entry name" value="PROTEIN_KINASE_DOM"/>
    <property type="match status" value="1"/>
</dbReference>
<protein>
    <submittedName>
        <fullName evidence="2">Probable plastid-lipid-associated protein 14, chloroplastic isoform X1</fullName>
    </submittedName>
</protein>